<dbReference type="PANTHER" id="PTHR14218">
    <property type="entry name" value="PROTEASE S8 TRIPEPTIDYL PEPTIDASE I CLN2"/>
    <property type="match status" value="1"/>
</dbReference>
<dbReference type="InterPro" id="IPR015366">
    <property type="entry name" value="S53_propep"/>
</dbReference>
<dbReference type="CDD" id="cd11377">
    <property type="entry name" value="Pro-peptidase_S53"/>
    <property type="match status" value="1"/>
</dbReference>
<dbReference type="GO" id="GO:0008240">
    <property type="term" value="F:tripeptidyl-peptidase activity"/>
    <property type="evidence" value="ECO:0007669"/>
    <property type="project" value="UniProtKB-EC"/>
</dbReference>
<comment type="function">
    <text evidence="2">Secreted tripeptidyl-peptidase which degrades proteins at acidic pHs and is involved in virulence.</text>
</comment>
<keyword evidence="9 11" id="KW-0106">Calcium</keyword>
<sequence>MPHIPDGWSLVERDISPEQPLRLSIALREPHMHELRSKITGPSATRLSRQAAQALREPDQEDVDAVQRWLSENGITNTSQEDDWIHVHTTVGAAQALLEMKMHRYRYSHDKGSVLRTREYSVPGHLVDAVSFIHPIANFLAPKKDLTRISAPNKLKQRDDDNGPPCKDYTTPQCVRELYNFPPVLPNATSSIRLGIAGFLEQNANYLDVDLFLRRLAPEIAATGYNFSVELVNGGQNSQHPAQSGHEAALDMDYAMALGYPSKITYYSTGGRGVKLGPDGEPLTEEEFVDNEPYLEFLEYLLAKPDEKTPHVLSFSYADDELSVPRPYAERVCSMFGLLTGRGTSVLVASGDGGAAGSSNSACRTHDGMDVTMAVFPATCPWVTAVGGVVGQSDPPEGATFSGGGFSQYFPREPWQDGGVVDSYVQALGDHLDGYYNASMRAIPDISAIAKLFQTIIAQQSTMLDGTSASTPVLASMIALINEERVRAGKGVLGWLNEKLYSREVRAVLQDVTGGASKSCVFADGVKPGGWPAKKGWDAMTGLGVPADFVRFRDVLVEMP</sequence>
<keyword evidence="14" id="KW-1185">Reference proteome</keyword>
<evidence type="ECO:0000256" key="3">
    <source>
        <dbReference type="ARBA" id="ARBA00004239"/>
    </source>
</evidence>
<dbReference type="SMART" id="SM00944">
    <property type="entry name" value="Pro-kuma_activ"/>
    <property type="match status" value="1"/>
</dbReference>
<evidence type="ECO:0000256" key="5">
    <source>
        <dbReference type="ARBA" id="ARBA00022670"/>
    </source>
</evidence>
<evidence type="ECO:0000256" key="9">
    <source>
        <dbReference type="ARBA" id="ARBA00022837"/>
    </source>
</evidence>
<dbReference type="Proteomes" id="UP000029964">
    <property type="component" value="Unassembled WGS sequence"/>
</dbReference>
<dbReference type="PROSITE" id="PS51695">
    <property type="entry name" value="SEDOLISIN"/>
    <property type="match status" value="1"/>
</dbReference>
<dbReference type="PANTHER" id="PTHR14218:SF15">
    <property type="entry name" value="TRIPEPTIDYL-PEPTIDASE 1"/>
    <property type="match status" value="1"/>
</dbReference>
<keyword evidence="6 11" id="KW-0479">Metal-binding</keyword>
<dbReference type="GO" id="GO:0004252">
    <property type="term" value="F:serine-type endopeptidase activity"/>
    <property type="evidence" value="ECO:0007669"/>
    <property type="project" value="UniProtKB-UniRule"/>
</dbReference>
<dbReference type="Pfam" id="PF00082">
    <property type="entry name" value="Peptidase_S8"/>
    <property type="match status" value="1"/>
</dbReference>
<dbReference type="SUPFAM" id="SSF54897">
    <property type="entry name" value="Protease propeptides/inhibitors"/>
    <property type="match status" value="1"/>
</dbReference>
<dbReference type="MEROPS" id="S53.010"/>
<evidence type="ECO:0000313" key="13">
    <source>
        <dbReference type="EMBL" id="KFH43138.1"/>
    </source>
</evidence>
<dbReference type="InterPro" id="IPR000209">
    <property type="entry name" value="Peptidase_S8/S53_dom"/>
</dbReference>
<dbReference type="InterPro" id="IPR036852">
    <property type="entry name" value="Peptidase_S8/S53_dom_sf"/>
</dbReference>
<dbReference type="GO" id="GO:0046872">
    <property type="term" value="F:metal ion binding"/>
    <property type="evidence" value="ECO:0007669"/>
    <property type="project" value="UniProtKB-UniRule"/>
</dbReference>
<keyword evidence="10" id="KW-0865">Zymogen</keyword>
<dbReference type="STRING" id="857340.A0A086T1A6"/>
<gene>
    <name evidence="13" type="ORF">ACRE_061000</name>
</gene>
<dbReference type="InterPro" id="IPR030400">
    <property type="entry name" value="Sedolisin_dom"/>
</dbReference>
<comment type="caution">
    <text evidence="13">The sequence shown here is derived from an EMBL/GenBank/DDBJ whole genome shotgun (WGS) entry which is preliminary data.</text>
</comment>
<evidence type="ECO:0000259" key="12">
    <source>
        <dbReference type="PROSITE" id="PS51695"/>
    </source>
</evidence>
<protein>
    <recommendedName>
        <fullName evidence="4">tripeptidyl-peptidase II</fullName>
        <ecNumber evidence="4">3.4.14.10</ecNumber>
    </recommendedName>
</protein>
<dbReference type="CDD" id="cd04056">
    <property type="entry name" value="Peptidases_S53"/>
    <property type="match status" value="1"/>
</dbReference>
<reference evidence="14" key="1">
    <citation type="journal article" date="2014" name="Genome Announc.">
        <title>Genome sequence and annotation of Acremonium chrysogenum, producer of the beta-lactam antibiotic cephalosporin C.</title>
        <authorList>
            <person name="Terfehr D."/>
            <person name="Dahlmann T.A."/>
            <person name="Specht T."/>
            <person name="Zadra I."/>
            <person name="Kuernsteiner H."/>
            <person name="Kueck U."/>
        </authorList>
    </citation>
    <scope>NUCLEOTIDE SEQUENCE [LARGE SCALE GENOMIC DNA]</scope>
    <source>
        <strain evidence="14">ATCC 11550 / CBS 779.69 / DSM 880 / IAM 14645 / JCM 23072 / IMI 49137</strain>
    </source>
</reference>
<evidence type="ECO:0000256" key="7">
    <source>
        <dbReference type="ARBA" id="ARBA00022801"/>
    </source>
</evidence>
<dbReference type="EMBL" id="JPKY01000076">
    <property type="protein sequence ID" value="KFH43138.1"/>
    <property type="molecule type" value="Genomic_DNA"/>
</dbReference>
<dbReference type="GO" id="GO:0005576">
    <property type="term" value="C:extracellular region"/>
    <property type="evidence" value="ECO:0007669"/>
    <property type="project" value="UniProtKB-SubCell"/>
</dbReference>
<dbReference type="Pfam" id="PF09286">
    <property type="entry name" value="Pro-kuma_activ"/>
    <property type="match status" value="1"/>
</dbReference>
<evidence type="ECO:0000256" key="4">
    <source>
        <dbReference type="ARBA" id="ARBA00012462"/>
    </source>
</evidence>
<feature type="binding site" evidence="11">
    <location>
        <position position="512"/>
    </location>
    <ligand>
        <name>Ca(2+)</name>
        <dbReference type="ChEBI" id="CHEBI:29108"/>
    </ligand>
</feature>
<feature type="active site" description="Charge relay system" evidence="11">
    <location>
        <position position="251"/>
    </location>
</feature>
<dbReference type="EC" id="3.4.14.10" evidence="4"/>
<feature type="active site" description="Charge relay system" evidence="11">
    <location>
        <position position="247"/>
    </location>
</feature>
<comment type="cofactor">
    <cofactor evidence="11">
        <name>Ca(2+)</name>
        <dbReference type="ChEBI" id="CHEBI:29108"/>
    </cofactor>
    <text evidence="11">Binds 1 Ca(2+) ion per subunit.</text>
</comment>
<comment type="subcellular location">
    <subcellularLocation>
        <location evidence="3">Secreted</location>
        <location evidence="3">Extracellular space</location>
    </subcellularLocation>
</comment>
<keyword evidence="7 11" id="KW-0378">Hydrolase</keyword>
<evidence type="ECO:0000256" key="1">
    <source>
        <dbReference type="ARBA" id="ARBA00001910"/>
    </source>
</evidence>
<feature type="active site" description="Charge relay system" evidence="11">
    <location>
        <position position="468"/>
    </location>
</feature>
<dbReference type="Gene3D" id="3.40.50.200">
    <property type="entry name" value="Peptidase S8/S53 domain"/>
    <property type="match status" value="1"/>
</dbReference>
<evidence type="ECO:0000256" key="10">
    <source>
        <dbReference type="ARBA" id="ARBA00023145"/>
    </source>
</evidence>
<evidence type="ECO:0000313" key="14">
    <source>
        <dbReference type="Proteomes" id="UP000029964"/>
    </source>
</evidence>
<dbReference type="OrthoDB" id="409122at2759"/>
<dbReference type="InterPro" id="IPR050819">
    <property type="entry name" value="Tripeptidyl-peptidase_I"/>
</dbReference>
<feature type="binding site" evidence="11">
    <location>
        <position position="538"/>
    </location>
    <ligand>
        <name>Ca(2+)</name>
        <dbReference type="ChEBI" id="CHEBI:29108"/>
    </ligand>
</feature>
<dbReference type="HOGENOM" id="CLU_013783_3_2_1"/>
<keyword evidence="8 11" id="KW-0720">Serine protease</keyword>
<accession>A0A086T1A6</accession>
<feature type="binding site" evidence="11">
    <location>
        <position position="511"/>
    </location>
    <ligand>
        <name>Ca(2+)</name>
        <dbReference type="ChEBI" id="CHEBI:29108"/>
    </ligand>
</feature>
<evidence type="ECO:0000256" key="11">
    <source>
        <dbReference type="PROSITE-ProRule" id="PRU01032"/>
    </source>
</evidence>
<keyword evidence="5 11" id="KW-0645">Protease</keyword>
<comment type="catalytic activity">
    <reaction evidence="1">
        <text>Release of an N-terminal tripeptide from a polypeptide.</text>
        <dbReference type="EC" id="3.4.14.10"/>
    </reaction>
</comment>
<organism evidence="13 14">
    <name type="scientific">Hapsidospora chrysogenum (strain ATCC 11550 / CBS 779.69 / DSM 880 / IAM 14645 / JCM 23072 / IMI 49137)</name>
    <name type="common">Acremonium chrysogenum</name>
    <dbReference type="NCBI Taxonomy" id="857340"/>
    <lineage>
        <taxon>Eukaryota</taxon>
        <taxon>Fungi</taxon>
        <taxon>Dikarya</taxon>
        <taxon>Ascomycota</taxon>
        <taxon>Pezizomycotina</taxon>
        <taxon>Sordariomycetes</taxon>
        <taxon>Hypocreomycetidae</taxon>
        <taxon>Hypocreales</taxon>
        <taxon>Bionectriaceae</taxon>
        <taxon>Hapsidospora</taxon>
    </lineage>
</organism>
<dbReference type="SUPFAM" id="SSF52743">
    <property type="entry name" value="Subtilisin-like"/>
    <property type="match status" value="1"/>
</dbReference>
<feature type="domain" description="Peptidase S53" evidence="12">
    <location>
        <begin position="169"/>
        <end position="558"/>
    </location>
</feature>
<evidence type="ECO:0000256" key="2">
    <source>
        <dbReference type="ARBA" id="ARBA00002451"/>
    </source>
</evidence>
<dbReference type="GO" id="GO:0006508">
    <property type="term" value="P:proteolysis"/>
    <property type="evidence" value="ECO:0007669"/>
    <property type="project" value="UniProtKB-KW"/>
</dbReference>
<feature type="binding site" evidence="11">
    <location>
        <position position="536"/>
    </location>
    <ligand>
        <name>Ca(2+)</name>
        <dbReference type="ChEBI" id="CHEBI:29108"/>
    </ligand>
</feature>
<proteinExistence type="predicted"/>
<name>A0A086T1A6_HAPC1</name>
<evidence type="ECO:0000256" key="8">
    <source>
        <dbReference type="ARBA" id="ARBA00022825"/>
    </source>
</evidence>
<dbReference type="AlphaFoldDB" id="A0A086T1A6"/>
<evidence type="ECO:0000256" key="6">
    <source>
        <dbReference type="ARBA" id="ARBA00022723"/>
    </source>
</evidence>